<dbReference type="Proteomes" id="UP001500325">
    <property type="component" value="Unassembled WGS sequence"/>
</dbReference>
<comment type="caution">
    <text evidence="2">The sequence shown here is derived from an EMBL/GenBank/DDBJ whole genome shotgun (WGS) entry which is preliminary data.</text>
</comment>
<dbReference type="InterPro" id="IPR007569">
    <property type="entry name" value="DUF559"/>
</dbReference>
<evidence type="ECO:0000259" key="1">
    <source>
        <dbReference type="Pfam" id="PF04480"/>
    </source>
</evidence>
<name>A0ABP8XP69_9PSEU</name>
<dbReference type="Pfam" id="PF04480">
    <property type="entry name" value="DUF559"/>
    <property type="match status" value="1"/>
</dbReference>
<sequence length="237" mass="26450">MHGRDPLPVQISVPYGHWLRTRPGLVVHNGLALEDDAVEVAGLSVLRLERVVADLLCRDRPQDAFAVLDQALAAAGEAGRERRRAAIGEKIATRPDPRGRKRALALLGLASGRALSPAESRMLYRLVDLGFPAPQANLPVRDANGQVLFLLDHAWPEFRIALEYDGHAAHLGREDEDAARQAELERRGYIVIRVRAEGMRDVTRLERELSAAFRARGLVLRRQPGSLQTRRHRERQA</sequence>
<feature type="domain" description="DUF559" evidence="1">
    <location>
        <begin position="149"/>
        <end position="199"/>
    </location>
</feature>
<dbReference type="EMBL" id="BAABIC010000034">
    <property type="protein sequence ID" value="GAA4712142.1"/>
    <property type="molecule type" value="Genomic_DNA"/>
</dbReference>
<proteinExistence type="predicted"/>
<dbReference type="Gene3D" id="3.40.960.10">
    <property type="entry name" value="VSR Endonuclease"/>
    <property type="match status" value="1"/>
</dbReference>
<dbReference type="RefSeq" id="WP_345384497.1">
    <property type="nucleotide sequence ID" value="NZ_BAABIC010000034.1"/>
</dbReference>
<protein>
    <recommendedName>
        <fullName evidence="1">DUF559 domain-containing protein</fullName>
    </recommendedName>
</protein>
<accession>A0ABP8XP69</accession>
<reference evidence="3" key="1">
    <citation type="journal article" date="2019" name="Int. J. Syst. Evol. Microbiol.">
        <title>The Global Catalogue of Microorganisms (GCM) 10K type strain sequencing project: providing services to taxonomists for standard genome sequencing and annotation.</title>
        <authorList>
            <consortium name="The Broad Institute Genomics Platform"/>
            <consortium name="The Broad Institute Genome Sequencing Center for Infectious Disease"/>
            <person name="Wu L."/>
            <person name="Ma J."/>
        </authorList>
    </citation>
    <scope>NUCLEOTIDE SEQUENCE [LARGE SCALE GENOMIC DNA]</scope>
    <source>
        <strain evidence="3">JCM 18055</strain>
    </source>
</reference>
<organism evidence="2 3">
    <name type="scientific">Pseudonocardia yuanmonensis</name>
    <dbReference type="NCBI Taxonomy" id="1095914"/>
    <lineage>
        <taxon>Bacteria</taxon>
        <taxon>Bacillati</taxon>
        <taxon>Actinomycetota</taxon>
        <taxon>Actinomycetes</taxon>
        <taxon>Pseudonocardiales</taxon>
        <taxon>Pseudonocardiaceae</taxon>
        <taxon>Pseudonocardia</taxon>
    </lineage>
</organism>
<evidence type="ECO:0000313" key="2">
    <source>
        <dbReference type="EMBL" id="GAA4712142.1"/>
    </source>
</evidence>
<gene>
    <name evidence="2" type="ORF">GCM10023215_63480</name>
</gene>
<evidence type="ECO:0000313" key="3">
    <source>
        <dbReference type="Proteomes" id="UP001500325"/>
    </source>
</evidence>
<keyword evidence="3" id="KW-1185">Reference proteome</keyword>